<proteinExistence type="predicted"/>
<feature type="compositionally biased region" description="Polar residues" evidence="1">
    <location>
        <begin position="1"/>
        <end position="16"/>
    </location>
</feature>
<reference evidence="2 3" key="1">
    <citation type="journal article" date="2021" name="Elife">
        <title>Chloroplast acquisition without the gene transfer in kleptoplastic sea slugs, Plakobranchus ocellatus.</title>
        <authorList>
            <person name="Maeda T."/>
            <person name="Takahashi S."/>
            <person name="Yoshida T."/>
            <person name="Shimamura S."/>
            <person name="Takaki Y."/>
            <person name="Nagai Y."/>
            <person name="Toyoda A."/>
            <person name="Suzuki Y."/>
            <person name="Arimoto A."/>
            <person name="Ishii H."/>
            <person name="Satoh N."/>
            <person name="Nishiyama T."/>
            <person name="Hasebe M."/>
            <person name="Maruyama T."/>
            <person name="Minagawa J."/>
            <person name="Obokata J."/>
            <person name="Shigenobu S."/>
        </authorList>
    </citation>
    <scope>NUCLEOTIDE SEQUENCE [LARGE SCALE GENOMIC DNA]</scope>
</reference>
<name>A0AAV4B5C1_9GAST</name>
<comment type="caution">
    <text evidence="2">The sequence shown here is derived from an EMBL/GenBank/DDBJ whole genome shotgun (WGS) entry which is preliminary data.</text>
</comment>
<evidence type="ECO:0000256" key="1">
    <source>
        <dbReference type="SAM" id="MobiDB-lite"/>
    </source>
</evidence>
<dbReference type="Proteomes" id="UP000735302">
    <property type="component" value="Unassembled WGS sequence"/>
</dbReference>
<feature type="region of interest" description="Disordered" evidence="1">
    <location>
        <begin position="1"/>
        <end position="31"/>
    </location>
</feature>
<sequence length="148" mass="17122">MKRFTAENTQRTNGQGANRDPNSDVFTNLPRIPTFSPKTGDTFDSYIVRLEMHFKTYEWNDQKKFIALSNLITGDALKTLYALSPEEQNHQSLKGVLLKKYKCTAPEYRGSFKQAIPLESQNINEFVTRLELLLDSWLELDNCKEKNL</sequence>
<gene>
    <name evidence="2" type="ORF">PoB_004080200</name>
</gene>
<evidence type="ECO:0000313" key="2">
    <source>
        <dbReference type="EMBL" id="GFO14297.1"/>
    </source>
</evidence>
<protein>
    <submittedName>
        <fullName evidence="2">Sco-spondin-like</fullName>
    </submittedName>
</protein>
<keyword evidence="3" id="KW-1185">Reference proteome</keyword>
<dbReference type="PANTHER" id="PTHR46888">
    <property type="entry name" value="ZINC KNUCKLE DOMAINCONTAINING PROTEIN-RELATED"/>
    <property type="match status" value="1"/>
</dbReference>
<dbReference type="PANTHER" id="PTHR46888:SF1">
    <property type="entry name" value="RIBONUCLEASE H"/>
    <property type="match status" value="1"/>
</dbReference>
<organism evidence="2 3">
    <name type="scientific">Plakobranchus ocellatus</name>
    <dbReference type="NCBI Taxonomy" id="259542"/>
    <lineage>
        <taxon>Eukaryota</taxon>
        <taxon>Metazoa</taxon>
        <taxon>Spiralia</taxon>
        <taxon>Lophotrochozoa</taxon>
        <taxon>Mollusca</taxon>
        <taxon>Gastropoda</taxon>
        <taxon>Heterobranchia</taxon>
        <taxon>Euthyneura</taxon>
        <taxon>Panpulmonata</taxon>
        <taxon>Sacoglossa</taxon>
        <taxon>Placobranchoidea</taxon>
        <taxon>Plakobranchidae</taxon>
        <taxon>Plakobranchus</taxon>
    </lineage>
</organism>
<evidence type="ECO:0000313" key="3">
    <source>
        <dbReference type="Proteomes" id="UP000735302"/>
    </source>
</evidence>
<dbReference type="EMBL" id="BLXT01004553">
    <property type="protein sequence ID" value="GFO14297.1"/>
    <property type="molecule type" value="Genomic_DNA"/>
</dbReference>
<accession>A0AAV4B5C1</accession>
<dbReference type="AlphaFoldDB" id="A0AAV4B5C1"/>